<evidence type="ECO:0000313" key="2">
    <source>
        <dbReference type="Proteomes" id="UP000308600"/>
    </source>
</evidence>
<evidence type="ECO:0000313" key="1">
    <source>
        <dbReference type="EMBL" id="TFK66362.1"/>
    </source>
</evidence>
<organism evidence="1 2">
    <name type="scientific">Pluteus cervinus</name>
    <dbReference type="NCBI Taxonomy" id="181527"/>
    <lineage>
        <taxon>Eukaryota</taxon>
        <taxon>Fungi</taxon>
        <taxon>Dikarya</taxon>
        <taxon>Basidiomycota</taxon>
        <taxon>Agaricomycotina</taxon>
        <taxon>Agaricomycetes</taxon>
        <taxon>Agaricomycetidae</taxon>
        <taxon>Agaricales</taxon>
        <taxon>Pluteineae</taxon>
        <taxon>Pluteaceae</taxon>
        <taxon>Pluteus</taxon>
    </lineage>
</organism>
<name>A0ACD3ALI5_9AGAR</name>
<reference evidence="1 2" key="1">
    <citation type="journal article" date="2019" name="Nat. Ecol. Evol.">
        <title>Megaphylogeny resolves global patterns of mushroom evolution.</title>
        <authorList>
            <person name="Varga T."/>
            <person name="Krizsan K."/>
            <person name="Foldi C."/>
            <person name="Dima B."/>
            <person name="Sanchez-Garcia M."/>
            <person name="Sanchez-Ramirez S."/>
            <person name="Szollosi G.J."/>
            <person name="Szarkandi J.G."/>
            <person name="Papp V."/>
            <person name="Albert L."/>
            <person name="Andreopoulos W."/>
            <person name="Angelini C."/>
            <person name="Antonin V."/>
            <person name="Barry K.W."/>
            <person name="Bougher N.L."/>
            <person name="Buchanan P."/>
            <person name="Buyck B."/>
            <person name="Bense V."/>
            <person name="Catcheside P."/>
            <person name="Chovatia M."/>
            <person name="Cooper J."/>
            <person name="Damon W."/>
            <person name="Desjardin D."/>
            <person name="Finy P."/>
            <person name="Geml J."/>
            <person name="Haridas S."/>
            <person name="Hughes K."/>
            <person name="Justo A."/>
            <person name="Karasinski D."/>
            <person name="Kautmanova I."/>
            <person name="Kiss B."/>
            <person name="Kocsube S."/>
            <person name="Kotiranta H."/>
            <person name="LaButti K.M."/>
            <person name="Lechner B.E."/>
            <person name="Liimatainen K."/>
            <person name="Lipzen A."/>
            <person name="Lukacs Z."/>
            <person name="Mihaltcheva S."/>
            <person name="Morgado L.N."/>
            <person name="Niskanen T."/>
            <person name="Noordeloos M.E."/>
            <person name="Ohm R.A."/>
            <person name="Ortiz-Santana B."/>
            <person name="Ovrebo C."/>
            <person name="Racz N."/>
            <person name="Riley R."/>
            <person name="Savchenko A."/>
            <person name="Shiryaev A."/>
            <person name="Soop K."/>
            <person name="Spirin V."/>
            <person name="Szebenyi C."/>
            <person name="Tomsovsky M."/>
            <person name="Tulloss R.E."/>
            <person name="Uehling J."/>
            <person name="Grigoriev I.V."/>
            <person name="Vagvolgyi C."/>
            <person name="Papp T."/>
            <person name="Martin F.M."/>
            <person name="Miettinen O."/>
            <person name="Hibbett D.S."/>
            <person name="Nagy L.G."/>
        </authorList>
    </citation>
    <scope>NUCLEOTIDE SEQUENCE [LARGE SCALE GENOMIC DNA]</scope>
    <source>
        <strain evidence="1 2">NL-1719</strain>
    </source>
</reference>
<protein>
    <submittedName>
        <fullName evidence="1">Uncharacterized protein</fullName>
    </submittedName>
</protein>
<accession>A0ACD3ALI5</accession>
<keyword evidence="2" id="KW-1185">Reference proteome</keyword>
<proteinExistence type="predicted"/>
<dbReference type="EMBL" id="ML208407">
    <property type="protein sequence ID" value="TFK66362.1"/>
    <property type="molecule type" value="Genomic_DNA"/>
</dbReference>
<sequence length="456" mass="51490">MDQLSAKGYILPSPCCSTPGFPTSQSAPPPCDANSTQWTLPAVELRGNARPVHTKEEGCPLGGGVINPRPLPRSAPRSKFEEMNDSTPEGLTHHVWRMAVEQDTTVIVINSGNHERIGIRHRGSQTLYLSDMIDLTKPGYGKLHVGILISAVDDALDRYRALHEKNPATRSGKRPRPTASPEKVELRRSKRQKMNLLLEQSRNISTLSQQDHKVLWREVAQRSLLLLRFGGLCSSVPTCCLRRGKPLSLLVQDPIDEVSNILDEAYQASEYVLLTLDWENSSGKTGQVYTGHLQLMLPSGRKLLRNVVAKIAHYKAAQERVRHEYQVYQRLWSHKVKRIPEIYGLFEDVDNLATVLVMERAAFTFRQRDPITEENNGLLQEIQPSERLACMAIVKEIHEAGVVHRDLRAENLVVAQDGKPMFIDFDRAILDPREETKSLEIRSLSDLLVGKKFRRL</sequence>
<dbReference type="Proteomes" id="UP000308600">
    <property type="component" value="Unassembled WGS sequence"/>
</dbReference>
<gene>
    <name evidence="1" type="ORF">BDN72DRAFT_148607</name>
</gene>